<keyword evidence="6" id="KW-0808">Transferase</keyword>
<evidence type="ECO:0000256" key="2">
    <source>
        <dbReference type="ARBA" id="ARBA00008773"/>
    </source>
</evidence>
<evidence type="ECO:0000256" key="1">
    <source>
        <dbReference type="ARBA" id="ARBA00004123"/>
    </source>
</evidence>
<evidence type="ECO:0000313" key="13">
    <source>
        <dbReference type="Proteomes" id="UP000631114"/>
    </source>
</evidence>
<dbReference type="GO" id="GO:0005634">
    <property type="term" value="C:nucleus"/>
    <property type="evidence" value="ECO:0007669"/>
    <property type="project" value="UniProtKB-SubCell"/>
</dbReference>
<reference evidence="12 13" key="1">
    <citation type="submission" date="2020-10" db="EMBL/GenBank/DDBJ databases">
        <title>The Coptis chinensis genome and diversification of protoberbering-type alkaloids.</title>
        <authorList>
            <person name="Wang B."/>
            <person name="Shu S."/>
            <person name="Song C."/>
            <person name="Liu Y."/>
        </authorList>
    </citation>
    <scope>NUCLEOTIDE SEQUENCE [LARGE SCALE GENOMIC DNA]</scope>
    <source>
        <strain evidence="12">HL-2020</strain>
        <tissue evidence="12">Leaf</tissue>
    </source>
</reference>
<dbReference type="GO" id="GO:0005694">
    <property type="term" value="C:chromosome"/>
    <property type="evidence" value="ECO:0007669"/>
    <property type="project" value="TreeGrafter"/>
</dbReference>
<dbReference type="InterPro" id="IPR012993">
    <property type="entry name" value="UME"/>
</dbReference>
<proteinExistence type="inferred from homology"/>
<evidence type="ECO:0000256" key="6">
    <source>
        <dbReference type="ARBA" id="ARBA00022777"/>
    </source>
</evidence>
<sequence length="1876" mass="210239">MFRFLLSKGLDVNASSDMGTPLQWVAQQCRHNLKVLLDHGANPNIFVNLLPSPSMWTLLKKSLPCTKLLIQAGASDIGVCYEMLDDNEMDPKTCLKPSRRIQILLGVNDANIEQLAQSYTAANDWVEKNIRSYWPDVHFRYIAMGNEAIPSSYASFVLPTIKNLHSALSYDSKRWRYLWRSVPSLNFNSRLWRLPNKGEWDIRKEGFMEFVEKTLSLHDGFNVDKFNMYYYNPSDTCARNHEWIALAVSRHVQHLCLGHITLLPAWLLGQVTTLELRSVRIPNQFEYQFPVFLHLISLTFDILSRHEVILETVGSLLSLLRTGDREAFRQFFLDGMLLVEDLLYVASISCGTSSGKASAKVSLKCFSESFNGIIYSPHLFSDLPECCRPKDGPGILIDITDKPRWQLFATWTIKIMSKCLTEGTLYVEGLINASFVSSACALLCYGDATLHMSGGPGDWRVSITLLCVLKLEVCNIECLAGVAGRIDDRSERLNAVYDSSMGACLAPLHSSCSDDVVELTATDLISVFSQSLLSTDSLELKVAMCNAYIRVAKTCPPQIWHPELLFTLLSSSPCYPLIGCIQVTIDMLGPNLVGQRVMDYCIDGLSKSSTKIIESLKLGEKRMAQNLDSLKSKRQKIGEEVFISTADPRKKSEFPCLYTFEKDKDYVDYIGGSLLSFVGLLKPGIAEANHLKPETALTALSMLSLAFCNYPPTDLSLCIFQQMHAWMPLICKQAEKSSSITFDISNYLKAFHSILHLQSSLPLDRRFLQIKRNDASSVSMMLKIPWTHSLVAIPAVSLCMTKSSSIGYLACLYGSFDESSCELYLHGTCEKQSQALDLLSEGFWCPKCDKRSGRDLDKCQKVLCLPDIRSMVDGSTCHLEKIQNLFFNLLYDESSEEVQLACVETLPRVLMHGTEDILLKSRKQWIQCIEVLLLHKKKNIREAFCTQISCFLEVPILNGLFGDDEALEKTKEQRFLDILKHALGGAQDPQIYETLLESIAEIMNVRDYHGQLFFYSLILLVDQLDSPHIIVRMTASRLIHRSCHYHLKGGLDLLISKVVHVRNDLFDYLCARVVSRPAMIREFAEAVLGIETEELVKNMVPVVLPKLVVSQHDNDQAFITIQELAKHLNMEIVPLIVNWLPKVLAFVLLRANKQEELSALQFYQVQTGSDNQEIFGAALPALLDELICFLDDGDSDETNERLKRVPQMIQEVAKKLTDCNDLPGFLRNHFFGLLNSIDRKMLHAEDLMLQKQALKRIMMLIEMMGSHLATYVPKIMVLLMHSIKKETLQIEALSVLHFFIKQLVKVSPSSTKHVISQVFAALIPFLERYKENSSIHLNKVVEILEELVVKNLSLLKLNIRELPLLPSIPVLHRVNDVIQKVRGSMTLRDQLRDVDDGLNHESLNVRYMVACELSKLLNVRREDVTTLILGEGASDLDILSSLITSLLRGCSEESRTAVGQRLKLVCADCLGALGAVDPAKVKGVPCQRFKIECSDDDLIFELIHKHLARAFRAAPDTIIQDSAALAIQELLKIAECQASLDESVTASSSQSWKGKEAVKNLSSGSGNVDDNSKINRRGQRLWDRFSNYVKEIIAPCLTSRFQLPNVADSTSLGPIYRPSMSLRRWIYFWIRKLTIHATGSRASIFIACRGIVRHDMQTATYLLPYLVLNAVCHSTAEARHGITEEILCVLNAAASENSAATVPGIIGGHSEVCIQAVFTLLDNLGQWVDDVKQEVALSKSLQSAVSKHQLSKAKGQTMDLLTGPDQLLLQCSNVSELLSAIPKVTLARASFRCQAFARSLLYFESHVLAKSGSFNPAAEKSGIFDNEDVSFLMELYSGLDEPDGLSGLAHLRRSSSLHDQLLINKKAGNWASPNFM</sequence>
<comment type="caution">
    <text evidence="12">The sequence shown here is derived from an EMBL/GenBank/DDBJ whole genome shotgun (WGS) entry which is preliminary data.</text>
</comment>
<dbReference type="PANTHER" id="PTHR11139:SF69">
    <property type="entry name" value="SERINE_THREONINE-PROTEIN KINASE ATR"/>
    <property type="match status" value="1"/>
</dbReference>
<dbReference type="GO" id="GO:0005975">
    <property type="term" value="P:carbohydrate metabolic process"/>
    <property type="evidence" value="ECO:0007669"/>
    <property type="project" value="InterPro"/>
</dbReference>
<dbReference type="InterPro" id="IPR050517">
    <property type="entry name" value="DDR_Repair_Kinase"/>
</dbReference>
<dbReference type="Pfam" id="PF00332">
    <property type="entry name" value="Glyco_hydro_17"/>
    <property type="match status" value="1"/>
</dbReference>
<keyword evidence="4" id="KW-0723">Serine/threonine-protein kinase</keyword>
<dbReference type="PANTHER" id="PTHR11139">
    <property type="entry name" value="ATAXIA TELANGIECTASIA MUTATED ATM -RELATED"/>
    <property type="match status" value="1"/>
</dbReference>
<dbReference type="GO" id="GO:0000077">
    <property type="term" value="P:DNA damage checkpoint signaling"/>
    <property type="evidence" value="ECO:0007669"/>
    <property type="project" value="TreeGrafter"/>
</dbReference>
<dbReference type="GO" id="GO:0006281">
    <property type="term" value="P:DNA repair"/>
    <property type="evidence" value="ECO:0007669"/>
    <property type="project" value="TreeGrafter"/>
</dbReference>
<dbReference type="GO" id="GO:0004674">
    <property type="term" value="F:protein serine/threonine kinase activity"/>
    <property type="evidence" value="ECO:0007669"/>
    <property type="project" value="UniProtKB-KW"/>
</dbReference>
<dbReference type="Gene3D" id="1.25.40.20">
    <property type="entry name" value="Ankyrin repeat-containing domain"/>
    <property type="match status" value="1"/>
</dbReference>
<evidence type="ECO:0000256" key="10">
    <source>
        <dbReference type="RuleBase" id="RU004335"/>
    </source>
</evidence>
<keyword evidence="7" id="KW-0378">Hydrolase</keyword>
<keyword evidence="13" id="KW-1185">Reference proteome</keyword>
<evidence type="ECO:0000256" key="3">
    <source>
        <dbReference type="ARBA" id="ARBA00012513"/>
    </source>
</evidence>
<evidence type="ECO:0000259" key="11">
    <source>
        <dbReference type="SMART" id="SM00802"/>
    </source>
</evidence>
<keyword evidence="9" id="KW-0326">Glycosidase</keyword>
<dbReference type="EC" id="2.7.11.1" evidence="3"/>
<comment type="subcellular location">
    <subcellularLocation>
        <location evidence="1">Nucleus</location>
    </subcellularLocation>
</comment>
<dbReference type="GO" id="GO:0000723">
    <property type="term" value="P:telomere maintenance"/>
    <property type="evidence" value="ECO:0007669"/>
    <property type="project" value="TreeGrafter"/>
</dbReference>
<dbReference type="EMBL" id="JADFTS010000006">
    <property type="protein sequence ID" value="KAF9601546.1"/>
    <property type="molecule type" value="Genomic_DNA"/>
</dbReference>
<feature type="domain" description="UME" evidence="11">
    <location>
        <begin position="1222"/>
        <end position="1328"/>
    </location>
</feature>
<evidence type="ECO:0000256" key="7">
    <source>
        <dbReference type="ARBA" id="ARBA00022801"/>
    </source>
</evidence>
<dbReference type="Pfam" id="PF25030">
    <property type="entry name" value="M-HEAT_ATR"/>
    <property type="match status" value="1"/>
</dbReference>
<gene>
    <name evidence="12" type="ORF">IFM89_020374</name>
</gene>
<keyword evidence="6" id="KW-0418">Kinase</keyword>
<dbReference type="Gene3D" id="3.20.20.80">
    <property type="entry name" value="Glycosidases"/>
    <property type="match status" value="1"/>
</dbReference>
<name>A0A835HKY7_9MAGN</name>
<dbReference type="InterPro" id="IPR016024">
    <property type="entry name" value="ARM-type_fold"/>
</dbReference>
<dbReference type="InterPro" id="IPR017853">
    <property type="entry name" value="GH"/>
</dbReference>
<evidence type="ECO:0000313" key="12">
    <source>
        <dbReference type="EMBL" id="KAF9601546.1"/>
    </source>
</evidence>
<dbReference type="SUPFAM" id="SSF48403">
    <property type="entry name" value="Ankyrin repeat"/>
    <property type="match status" value="1"/>
</dbReference>
<dbReference type="Proteomes" id="UP000631114">
    <property type="component" value="Unassembled WGS sequence"/>
</dbReference>
<keyword evidence="8" id="KW-0539">Nucleus</keyword>
<dbReference type="OrthoDB" id="381190at2759"/>
<dbReference type="GO" id="GO:0004553">
    <property type="term" value="F:hydrolase activity, hydrolyzing O-glycosyl compounds"/>
    <property type="evidence" value="ECO:0007669"/>
    <property type="project" value="InterPro"/>
</dbReference>
<protein>
    <recommendedName>
        <fullName evidence="3">non-specific serine/threonine protein kinase</fullName>
        <ecNumber evidence="3">2.7.11.1</ecNumber>
    </recommendedName>
</protein>
<dbReference type="InterPro" id="IPR000490">
    <property type="entry name" value="Glyco_hydro_17"/>
</dbReference>
<dbReference type="InterPro" id="IPR036770">
    <property type="entry name" value="Ankyrin_rpt-contain_sf"/>
</dbReference>
<evidence type="ECO:0000256" key="8">
    <source>
        <dbReference type="ARBA" id="ARBA00023242"/>
    </source>
</evidence>
<dbReference type="Pfam" id="PF08064">
    <property type="entry name" value="UME"/>
    <property type="match status" value="1"/>
</dbReference>
<dbReference type="SUPFAM" id="SSF51445">
    <property type="entry name" value="(Trans)glycosidases"/>
    <property type="match status" value="1"/>
</dbReference>
<dbReference type="SUPFAM" id="SSF48371">
    <property type="entry name" value="ARM repeat"/>
    <property type="match status" value="1"/>
</dbReference>
<dbReference type="InterPro" id="IPR056802">
    <property type="entry name" value="ATR-like_M-HEAT"/>
</dbReference>
<dbReference type="SMART" id="SM00802">
    <property type="entry name" value="UME"/>
    <property type="match status" value="1"/>
</dbReference>
<evidence type="ECO:0000256" key="4">
    <source>
        <dbReference type="ARBA" id="ARBA00022527"/>
    </source>
</evidence>
<accession>A0A835HKY7</accession>
<evidence type="ECO:0000256" key="9">
    <source>
        <dbReference type="ARBA" id="ARBA00023295"/>
    </source>
</evidence>
<organism evidence="12 13">
    <name type="scientific">Coptis chinensis</name>
    <dbReference type="NCBI Taxonomy" id="261450"/>
    <lineage>
        <taxon>Eukaryota</taxon>
        <taxon>Viridiplantae</taxon>
        <taxon>Streptophyta</taxon>
        <taxon>Embryophyta</taxon>
        <taxon>Tracheophyta</taxon>
        <taxon>Spermatophyta</taxon>
        <taxon>Magnoliopsida</taxon>
        <taxon>Ranunculales</taxon>
        <taxon>Ranunculaceae</taxon>
        <taxon>Coptidoideae</taxon>
        <taxon>Coptis</taxon>
    </lineage>
</organism>
<evidence type="ECO:0000256" key="5">
    <source>
        <dbReference type="ARBA" id="ARBA00022763"/>
    </source>
</evidence>
<comment type="similarity">
    <text evidence="2 10">Belongs to the glycosyl hydrolase 17 family.</text>
</comment>
<keyword evidence="5" id="KW-0227">DNA damage</keyword>